<organism evidence="1 2">
    <name type="scientific">Anaerobacterium chartisolvens</name>
    <dbReference type="NCBI Taxonomy" id="1297424"/>
    <lineage>
        <taxon>Bacteria</taxon>
        <taxon>Bacillati</taxon>
        <taxon>Bacillota</taxon>
        <taxon>Clostridia</taxon>
        <taxon>Eubacteriales</taxon>
        <taxon>Oscillospiraceae</taxon>
        <taxon>Anaerobacterium</taxon>
    </lineage>
</organism>
<dbReference type="InterPro" id="IPR007351">
    <property type="entry name" value="YjbR"/>
</dbReference>
<dbReference type="GO" id="GO:0003677">
    <property type="term" value="F:DNA binding"/>
    <property type="evidence" value="ECO:0007669"/>
    <property type="project" value="UniProtKB-KW"/>
</dbReference>
<keyword evidence="1" id="KW-0238">DNA-binding</keyword>
<dbReference type="AlphaFoldDB" id="A0A369BBB5"/>
<reference evidence="1 2" key="1">
    <citation type="submission" date="2018-07" db="EMBL/GenBank/DDBJ databases">
        <title>Genomic Encyclopedia of Type Strains, Phase IV (KMG-IV): sequencing the most valuable type-strain genomes for metagenomic binning, comparative biology and taxonomic classification.</title>
        <authorList>
            <person name="Goeker M."/>
        </authorList>
    </citation>
    <scope>NUCLEOTIDE SEQUENCE [LARGE SCALE GENOMIC DNA]</scope>
    <source>
        <strain evidence="1 2">DSM 27016</strain>
    </source>
</reference>
<dbReference type="OrthoDB" id="9789813at2"/>
<dbReference type="EMBL" id="QPJT01000004">
    <property type="protein sequence ID" value="RCX18822.1"/>
    <property type="molecule type" value="Genomic_DNA"/>
</dbReference>
<gene>
    <name evidence="1" type="ORF">DFR58_10491</name>
</gene>
<protein>
    <submittedName>
        <fullName evidence="1">Putative DNA-binding protein (MmcQ/YjbR family)</fullName>
    </submittedName>
</protein>
<dbReference type="Gene3D" id="3.90.1150.30">
    <property type="match status" value="1"/>
</dbReference>
<dbReference type="PANTHER" id="PTHR35145">
    <property type="entry name" value="CYTOPLASMIC PROTEIN-RELATED"/>
    <property type="match status" value="1"/>
</dbReference>
<proteinExistence type="predicted"/>
<dbReference type="Pfam" id="PF04237">
    <property type="entry name" value="YjbR"/>
    <property type="match status" value="1"/>
</dbReference>
<dbReference type="PANTHER" id="PTHR35145:SF1">
    <property type="entry name" value="CYTOPLASMIC PROTEIN"/>
    <property type="match status" value="1"/>
</dbReference>
<comment type="caution">
    <text evidence="1">The sequence shown here is derived from an EMBL/GenBank/DDBJ whole genome shotgun (WGS) entry which is preliminary data.</text>
</comment>
<dbReference type="RefSeq" id="WP_114296669.1">
    <property type="nucleotide sequence ID" value="NZ_QPJT01000004.1"/>
</dbReference>
<evidence type="ECO:0000313" key="2">
    <source>
        <dbReference type="Proteomes" id="UP000253034"/>
    </source>
</evidence>
<dbReference type="SUPFAM" id="SSF142906">
    <property type="entry name" value="YjbR-like"/>
    <property type="match status" value="1"/>
</dbReference>
<keyword evidence="2" id="KW-1185">Reference proteome</keyword>
<dbReference type="InterPro" id="IPR038056">
    <property type="entry name" value="YjbR-like_sf"/>
</dbReference>
<dbReference type="InterPro" id="IPR058532">
    <property type="entry name" value="YjbR/MT2646/Rv2570-like"/>
</dbReference>
<name>A0A369BBB5_9FIRM</name>
<accession>A0A369BBB5</accession>
<evidence type="ECO:0000313" key="1">
    <source>
        <dbReference type="EMBL" id="RCX18822.1"/>
    </source>
</evidence>
<dbReference type="Proteomes" id="UP000253034">
    <property type="component" value="Unassembled WGS sequence"/>
</dbReference>
<sequence length="120" mass="14024">MKYAWVDEYCLSKKGAVKEYKLEWNATRYMIKGKMFVLQGGDKEGKSIITLKLEPSHGQLLRQQFKDIVPGYYMNKEHWNSLYLEGDVPDEIVRGMLDMSYKLVLASLSNKLQKEILENK</sequence>